<dbReference type="Pfam" id="PF04341">
    <property type="entry name" value="DUF485"/>
    <property type="match status" value="1"/>
</dbReference>
<feature type="transmembrane region" description="Helical" evidence="1">
    <location>
        <begin position="52"/>
        <end position="73"/>
    </location>
</feature>
<gene>
    <name evidence="2" type="ORF">ENL70_06410</name>
</gene>
<comment type="caution">
    <text evidence="2">The sequence shown here is derived from an EMBL/GenBank/DDBJ whole genome shotgun (WGS) entry which is preliminary data.</text>
</comment>
<name>A0A7C5KDP1_9BACT</name>
<evidence type="ECO:0000256" key="1">
    <source>
        <dbReference type="SAM" id="Phobius"/>
    </source>
</evidence>
<sequence>MDKDLKKLNNFHKKISFLFSFIIFFIYFSFIYLVAFHIGFLSNNFFFNLNLGLLYSFAVIILCILITGIYVWWNNSFYEKELKKIKKIE</sequence>
<keyword evidence="1" id="KW-0472">Membrane</keyword>
<dbReference type="InterPro" id="IPR007436">
    <property type="entry name" value="DUF485"/>
</dbReference>
<dbReference type="AlphaFoldDB" id="A0A7C5KDP1"/>
<feature type="transmembrane region" description="Helical" evidence="1">
    <location>
        <begin position="15"/>
        <end position="40"/>
    </location>
</feature>
<organism evidence="2">
    <name type="scientific">Thermodesulfobium narugense</name>
    <dbReference type="NCBI Taxonomy" id="184064"/>
    <lineage>
        <taxon>Bacteria</taxon>
        <taxon>Pseudomonadati</taxon>
        <taxon>Thermodesulfobiota</taxon>
        <taxon>Thermodesulfobiia</taxon>
        <taxon>Thermodesulfobiales</taxon>
        <taxon>Thermodesulfobiaceae</taxon>
        <taxon>Thermodesulfobium</taxon>
    </lineage>
</organism>
<dbReference type="InterPro" id="IPR052959">
    <property type="entry name" value="Inner_membrane_assoc"/>
</dbReference>
<accession>A0A7C5KDP1</accession>
<dbReference type="PANTHER" id="PTHR38598:SF1">
    <property type="entry name" value="INNER MEMBRANE PROTEIN YJCH"/>
    <property type="match status" value="1"/>
</dbReference>
<proteinExistence type="predicted"/>
<reference evidence="2" key="1">
    <citation type="journal article" date="2020" name="mSystems">
        <title>Genome- and Community-Level Interaction Insights into Carbon Utilization and Element Cycling Functions of Hydrothermarchaeota in Hydrothermal Sediment.</title>
        <authorList>
            <person name="Zhou Z."/>
            <person name="Liu Y."/>
            <person name="Xu W."/>
            <person name="Pan J."/>
            <person name="Luo Z.H."/>
            <person name="Li M."/>
        </authorList>
    </citation>
    <scope>NUCLEOTIDE SEQUENCE [LARGE SCALE GENOMIC DNA]</scope>
    <source>
        <strain evidence="2">SpSt-1019</strain>
    </source>
</reference>
<evidence type="ECO:0000313" key="2">
    <source>
        <dbReference type="EMBL" id="HHI66160.1"/>
    </source>
</evidence>
<keyword evidence="1" id="KW-0812">Transmembrane</keyword>
<protein>
    <submittedName>
        <fullName evidence="2">DUF485 domain-containing protein</fullName>
    </submittedName>
</protein>
<dbReference type="GO" id="GO:0005886">
    <property type="term" value="C:plasma membrane"/>
    <property type="evidence" value="ECO:0007669"/>
    <property type="project" value="TreeGrafter"/>
</dbReference>
<keyword evidence="1" id="KW-1133">Transmembrane helix</keyword>
<dbReference type="PANTHER" id="PTHR38598">
    <property type="entry name" value="INNER MEMBRANE PROTEIN YJCH"/>
    <property type="match status" value="1"/>
</dbReference>
<dbReference type="EMBL" id="DRUY01000213">
    <property type="protein sequence ID" value="HHI66160.1"/>
    <property type="molecule type" value="Genomic_DNA"/>
</dbReference>